<gene>
    <name evidence="2" type="ORF">HA039_24605</name>
</gene>
<proteinExistence type="predicted"/>
<evidence type="ECO:0000313" key="2">
    <source>
        <dbReference type="EMBL" id="QIQ05032.1"/>
    </source>
</evidence>
<feature type="region of interest" description="Disordered" evidence="1">
    <location>
        <begin position="1"/>
        <end position="59"/>
    </location>
</feature>
<organism evidence="2 3">
    <name type="scientific">Streptomyces liangshanensis</name>
    <dbReference type="NCBI Taxonomy" id="2717324"/>
    <lineage>
        <taxon>Bacteria</taxon>
        <taxon>Bacillati</taxon>
        <taxon>Actinomycetota</taxon>
        <taxon>Actinomycetes</taxon>
        <taxon>Kitasatosporales</taxon>
        <taxon>Streptomycetaceae</taxon>
        <taxon>Streptomyces</taxon>
    </lineage>
</organism>
<reference evidence="2 3" key="1">
    <citation type="submission" date="2020-03" db="EMBL/GenBank/DDBJ databases">
        <title>A novel species.</title>
        <authorList>
            <person name="Gao J."/>
        </authorList>
    </citation>
    <scope>NUCLEOTIDE SEQUENCE [LARGE SCALE GENOMIC DNA]</scope>
    <source>
        <strain evidence="2 3">QMT-12</strain>
    </source>
</reference>
<dbReference type="Proteomes" id="UP000501179">
    <property type="component" value="Chromosome"/>
</dbReference>
<sequence length="59" mass="6197">MSEARTDTTQERPVPQAAADHRGDDGGIGKHRGGAAPAEDTASPAYGRHRRQGENSRAA</sequence>
<protein>
    <submittedName>
        <fullName evidence="2">Uncharacterized protein</fullName>
    </submittedName>
</protein>
<keyword evidence="3" id="KW-1185">Reference proteome</keyword>
<feature type="compositionally biased region" description="Basic and acidic residues" evidence="1">
    <location>
        <begin position="19"/>
        <end position="28"/>
    </location>
</feature>
<evidence type="ECO:0000256" key="1">
    <source>
        <dbReference type="SAM" id="MobiDB-lite"/>
    </source>
</evidence>
<dbReference type="EMBL" id="CP050177">
    <property type="protein sequence ID" value="QIQ05032.1"/>
    <property type="molecule type" value="Genomic_DNA"/>
</dbReference>
<dbReference type="KEGG" id="slia:HA039_24605"/>
<name>A0A6G9H3B8_9ACTN</name>
<accession>A0A6G9H3B8</accession>
<evidence type="ECO:0000313" key="3">
    <source>
        <dbReference type="Proteomes" id="UP000501179"/>
    </source>
</evidence>
<dbReference type="AlphaFoldDB" id="A0A6G9H3B8"/>
<feature type="compositionally biased region" description="Basic and acidic residues" evidence="1">
    <location>
        <begin position="1"/>
        <end position="10"/>
    </location>
</feature>
<dbReference type="RefSeq" id="WP_167033487.1">
    <property type="nucleotide sequence ID" value="NZ_CP050177.1"/>
</dbReference>